<comment type="caution">
    <text evidence="1">The sequence shown here is derived from an EMBL/GenBank/DDBJ whole genome shotgun (WGS) entry which is preliminary data.</text>
</comment>
<dbReference type="Proteomes" id="UP000779809">
    <property type="component" value="Unassembled WGS sequence"/>
</dbReference>
<sequence length="120" mass="12930">MLQDYLEALADAADAGTPDDSKLLYGYAEMKYRMAGGGKCAICRSHVRHVVPVFAKREDGKEVAYDCLCQRCLVGEIGLALEVELRIGDASVRYTRDADKAQGVTRTFVAPKAKGANSGA</sequence>
<evidence type="ECO:0000313" key="2">
    <source>
        <dbReference type="Proteomes" id="UP000779809"/>
    </source>
</evidence>
<organism evidence="1 2">
    <name type="scientific">Candidatus Korobacter versatilis</name>
    <dbReference type="NCBI Taxonomy" id="658062"/>
    <lineage>
        <taxon>Bacteria</taxon>
        <taxon>Pseudomonadati</taxon>
        <taxon>Acidobacteriota</taxon>
        <taxon>Terriglobia</taxon>
        <taxon>Terriglobales</taxon>
        <taxon>Candidatus Korobacteraceae</taxon>
        <taxon>Candidatus Korobacter</taxon>
    </lineage>
</organism>
<protein>
    <submittedName>
        <fullName evidence="1">Uncharacterized protein</fullName>
    </submittedName>
</protein>
<evidence type="ECO:0000313" key="1">
    <source>
        <dbReference type="EMBL" id="MBI2678224.1"/>
    </source>
</evidence>
<gene>
    <name evidence="1" type="ORF">HYX28_05545</name>
</gene>
<dbReference type="AlphaFoldDB" id="A0A932EPI8"/>
<dbReference type="EMBL" id="JACPNR010000006">
    <property type="protein sequence ID" value="MBI2678224.1"/>
    <property type="molecule type" value="Genomic_DNA"/>
</dbReference>
<reference evidence="1" key="1">
    <citation type="submission" date="2020-07" db="EMBL/GenBank/DDBJ databases">
        <title>Huge and variable diversity of episymbiotic CPR bacteria and DPANN archaea in groundwater ecosystems.</title>
        <authorList>
            <person name="He C.Y."/>
            <person name="Keren R."/>
            <person name="Whittaker M."/>
            <person name="Farag I.F."/>
            <person name="Doudna J."/>
            <person name="Cate J.H.D."/>
            <person name="Banfield J.F."/>
        </authorList>
    </citation>
    <scope>NUCLEOTIDE SEQUENCE</scope>
    <source>
        <strain evidence="1">NC_groundwater_580_Pr5_B-0.1um_64_19</strain>
    </source>
</reference>
<accession>A0A932EPI8</accession>
<name>A0A932EPI8_9BACT</name>
<proteinExistence type="predicted"/>